<evidence type="ECO:0000256" key="3">
    <source>
        <dbReference type="ARBA" id="ARBA00022989"/>
    </source>
</evidence>
<dbReference type="GO" id="GO:0016020">
    <property type="term" value="C:membrane"/>
    <property type="evidence" value="ECO:0007669"/>
    <property type="project" value="UniProtKB-SubCell"/>
</dbReference>
<keyword evidence="2 6" id="KW-0812">Transmembrane</keyword>
<evidence type="ECO:0000256" key="6">
    <source>
        <dbReference type="SAM" id="Phobius"/>
    </source>
</evidence>
<evidence type="ECO:0000256" key="5">
    <source>
        <dbReference type="SAM" id="MobiDB-lite"/>
    </source>
</evidence>
<evidence type="ECO:0000256" key="4">
    <source>
        <dbReference type="ARBA" id="ARBA00023136"/>
    </source>
</evidence>
<dbReference type="RefSeq" id="XP_019028252.1">
    <property type="nucleotide sequence ID" value="XM_019179771.1"/>
</dbReference>
<organism evidence="7 8">
    <name type="scientific">Cryptococcus wingfieldii CBS 7118</name>
    <dbReference type="NCBI Taxonomy" id="1295528"/>
    <lineage>
        <taxon>Eukaryota</taxon>
        <taxon>Fungi</taxon>
        <taxon>Dikarya</taxon>
        <taxon>Basidiomycota</taxon>
        <taxon>Agaricomycotina</taxon>
        <taxon>Tremellomycetes</taxon>
        <taxon>Tremellales</taxon>
        <taxon>Cryptococcaceae</taxon>
        <taxon>Cryptococcus</taxon>
    </lineage>
</organism>
<dbReference type="PANTHER" id="PTHR38483:SF1">
    <property type="entry name" value="ION TRANSPORT DOMAIN-CONTAINING PROTEIN"/>
    <property type="match status" value="1"/>
</dbReference>
<name>A0A1E3I0F0_9TREE</name>
<dbReference type="AlphaFoldDB" id="A0A1E3I0F0"/>
<feature type="region of interest" description="Disordered" evidence="5">
    <location>
        <begin position="1"/>
        <end position="24"/>
    </location>
</feature>
<sequence length="263" mass="29324">MPSLDPEAQHLSPRDFDLDPDLNDDGPTAVPSRSPYHLPRSEQLRGVANRILFSRYYILFYGAMMGLSLATLVLSLIATHKGDCPPIAWHIIEVILNGLMVLEVTTRWFANGKTFPITFLNIVDLTLLAFCLFTLLLVFFSPCSSSTRSEEIFDTILLVGRNAIQFLRLGAILRRSGHSWMNPPKAIDLSRAREVDFDWEDEEDTERRVNEGGLGGRSLVGSGGGRGGYDRVSQEERRAGTGVQNNAGREGLSADDEELWDRL</sequence>
<feature type="compositionally biased region" description="Acidic residues" evidence="5">
    <location>
        <begin position="253"/>
        <end position="263"/>
    </location>
</feature>
<feature type="transmembrane region" description="Helical" evidence="6">
    <location>
        <begin position="58"/>
        <end position="80"/>
    </location>
</feature>
<dbReference type="PANTHER" id="PTHR38483">
    <property type="entry name" value="CHROMOSOME 1, WHOLE GENOME SHOTGUN SEQUENCE"/>
    <property type="match status" value="1"/>
</dbReference>
<evidence type="ECO:0000313" key="7">
    <source>
        <dbReference type="EMBL" id="ODN81301.1"/>
    </source>
</evidence>
<evidence type="ECO:0000313" key="8">
    <source>
        <dbReference type="Proteomes" id="UP000094819"/>
    </source>
</evidence>
<dbReference type="EMBL" id="AWGH01000042">
    <property type="protein sequence ID" value="ODN81301.1"/>
    <property type="molecule type" value="Genomic_DNA"/>
</dbReference>
<dbReference type="OrthoDB" id="429183at2759"/>
<evidence type="ECO:0000256" key="1">
    <source>
        <dbReference type="ARBA" id="ARBA00004141"/>
    </source>
</evidence>
<dbReference type="InterPro" id="IPR027359">
    <property type="entry name" value="Volt_channel_dom_sf"/>
</dbReference>
<comment type="caution">
    <text evidence="7">The sequence shown here is derived from an EMBL/GenBank/DDBJ whole genome shotgun (WGS) entry which is preliminary data.</text>
</comment>
<feature type="region of interest" description="Disordered" evidence="5">
    <location>
        <begin position="202"/>
        <end position="263"/>
    </location>
</feature>
<feature type="compositionally biased region" description="Basic and acidic residues" evidence="5">
    <location>
        <begin position="228"/>
        <end position="239"/>
    </location>
</feature>
<keyword evidence="4 6" id="KW-0472">Membrane</keyword>
<feature type="transmembrane region" description="Helical" evidence="6">
    <location>
        <begin position="86"/>
        <end position="105"/>
    </location>
</feature>
<dbReference type="GeneID" id="30196998"/>
<keyword evidence="8" id="KW-1185">Reference proteome</keyword>
<comment type="subcellular location">
    <subcellularLocation>
        <location evidence="1">Membrane</location>
        <topology evidence="1">Multi-pass membrane protein</topology>
    </subcellularLocation>
</comment>
<feature type="transmembrane region" description="Helical" evidence="6">
    <location>
        <begin position="117"/>
        <end position="140"/>
    </location>
</feature>
<dbReference type="Proteomes" id="UP000094819">
    <property type="component" value="Unassembled WGS sequence"/>
</dbReference>
<protein>
    <recommendedName>
        <fullName evidence="9">Ion transport domain-containing protein</fullName>
    </recommendedName>
</protein>
<accession>A0A1E3I0F0</accession>
<feature type="compositionally biased region" description="Gly residues" evidence="5">
    <location>
        <begin position="212"/>
        <end position="227"/>
    </location>
</feature>
<evidence type="ECO:0000256" key="2">
    <source>
        <dbReference type="ARBA" id="ARBA00022692"/>
    </source>
</evidence>
<reference evidence="7 8" key="1">
    <citation type="submission" date="2016-06" db="EMBL/GenBank/DDBJ databases">
        <title>Evolution of pathogenesis and genome organization in the Tremellales.</title>
        <authorList>
            <person name="Cuomo C."/>
            <person name="Litvintseva A."/>
            <person name="Heitman J."/>
            <person name="Chen Y."/>
            <person name="Sun S."/>
            <person name="Springer D."/>
            <person name="Dromer F."/>
            <person name="Young S."/>
            <person name="Zeng Q."/>
            <person name="Chapman S."/>
            <person name="Gujja S."/>
            <person name="Saif S."/>
            <person name="Birren B."/>
        </authorList>
    </citation>
    <scope>NUCLEOTIDE SEQUENCE [LARGE SCALE GENOMIC DNA]</scope>
    <source>
        <strain evidence="7 8">CBS 7118</strain>
    </source>
</reference>
<gene>
    <name evidence="7" type="ORF">L198_07787</name>
</gene>
<proteinExistence type="predicted"/>
<evidence type="ECO:0008006" key="9">
    <source>
        <dbReference type="Google" id="ProtNLM"/>
    </source>
</evidence>
<dbReference type="Gene3D" id="1.20.120.350">
    <property type="entry name" value="Voltage-gated potassium channels. Chain C"/>
    <property type="match status" value="1"/>
</dbReference>
<keyword evidence="3 6" id="KW-1133">Transmembrane helix</keyword>